<evidence type="ECO:0000313" key="1">
    <source>
        <dbReference type="EMBL" id="GAA2275890.1"/>
    </source>
</evidence>
<gene>
    <name evidence="1" type="ORF">GCM10010430_72200</name>
</gene>
<accession>A0ABN3EX64</accession>
<dbReference type="EMBL" id="BAAATR010000053">
    <property type="protein sequence ID" value="GAA2275890.1"/>
    <property type="molecule type" value="Genomic_DNA"/>
</dbReference>
<evidence type="ECO:0000313" key="2">
    <source>
        <dbReference type="Proteomes" id="UP001500305"/>
    </source>
</evidence>
<sequence>MTHTVHLVFRHAEGASSTATLSLTTPKAAAVDGVSLEVRGAAGLARMPERDESPLLAFGRALDALIDAARGRAAHPCGVDFGVRVVEILAAAEKSLSTGAACAV</sequence>
<reference evidence="1 2" key="1">
    <citation type="journal article" date="2019" name="Int. J. Syst. Evol. Microbiol.">
        <title>The Global Catalogue of Microorganisms (GCM) 10K type strain sequencing project: providing services to taxonomists for standard genome sequencing and annotation.</title>
        <authorList>
            <consortium name="The Broad Institute Genomics Platform"/>
            <consortium name="The Broad Institute Genome Sequencing Center for Infectious Disease"/>
            <person name="Wu L."/>
            <person name="Ma J."/>
        </authorList>
    </citation>
    <scope>NUCLEOTIDE SEQUENCE [LARGE SCALE GENOMIC DNA]</scope>
    <source>
        <strain evidence="1 2">JCM 7356</strain>
    </source>
</reference>
<comment type="caution">
    <text evidence="1">The sequence shown here is derived from an EMBL/GenBank/DDBJ whole genome shotgun (WGS) entry which is preliminary data.</text>
</comment>
<dbReference type="Gene3D" id="3.30.360.10">
    <property type="entry name" value="Dihydrodipicolinate Reductase, domain 2"/>
    <property type="match status" value="1"/>
</dbReference>
<dbReference type="Proteomes" id="UP001500305">
    <property type="component" value="Unassembled WGS sequence"/>
</dbReference>
<protein>
    <recommendedName>
        <fullName evidence="3">Gfo/Idh/MocA-like oxidoreductase C-terminal domain-containing protein</fullName>
    </recommendedName>
</protein>
<keyword evidence="2" id="KW-1185">Reference proteome</keyword>
<proteinExistence type="predicted"/>
<name>A0ABN3EX64_9ACTN</name>
<evidence type="ECO:0008006" key="3">
    <source>
        <dbReference type="Google" id="ProtNLM"/>
    </source>
</evidence>
<organism evidence="1 2">
    <name type="scientific">Kitasatospora cystarginea</name>
    <dbReference type="NCBI Taxonomy" id="58350"/>
    <lineage>
        <taxon>Bacteria</taxon>
        <taxon>Bacillati</taxon>
        <taxon>Actinomycetota</taxon>
        <taxon>Actinomycetes</taxon>
        <taxon>Kitasatosporales</taxon>
        <taxon>Streptomycetaceae</taxon>
        <taxon>Kitasatospora</taxon>
    </lineage>
</organism>